<accession>R4YP56</accession>
<dbReference type="OrthoDB" id="9795020at2"/>
<gene>
    <name evidence="1" type="ORF">OLEAN_C26560</name>
</gene>
<organism evidence="1 2">
    <name type="scientific">Oleispira antarctica RB-8</name>
    <dbReference type="NCBI Taxonomy" id="698738"/>
    <lineage>
        <taxon>Bacteria</taxon>
        <taxon>Pseudomonadati</taxon>
        <taxon>Pseudomonadota</taxon>
        <taxon>Gammaproteobacteria</taxon>
        <taxon>Oceanospirillales</taxon>
        <taxon>Oceanospirillaceae</taxon>
        <taxon>Oleispira</taxon>
    </lineage>
</organism>
<dbReference type="Proteomes" id="UP000032749">
    <property type="component" value="Chromosome"/>
</dbReference>
<name>R4YP56_OLEAN</name>
<dbReference type="EMBL" id="FO203512">
    <property type="protein sequence ID" value="CCK76832.1"/>
    <property type="molecule type" value="Genomic_DNA"/>
</dbReference>
<evidence type="ECO:0000313" key="2">
    <source>
        <dbReference type="Proteomes" id="UP000032749"/>
    </source>
</evidence>
<dbReference type="HOGENOM" id="CLU_2070701_0_0_6"/>
<reference evidence="1 2" key="1">
    <citation type="journal article" date="2013" name="Nat. Commun.">
        <title>Genome sequence and functional genomic analysis of the oil-degrading bacterium Oleispira antarctica.</title>
        <authorList>
            <person name="Kube M."/>
            <person name="Chernikova T.N."/>
            <person name="Al-Ramahi Y."/>
            <person name="Beloqui A."/>
            <person name="Lopez-Cortez N."/>
            <person name="Guazzaroni M.E."/>
            <person name="Heipieper H.J."/>
            <person name="Klages S."/>
            <person name="Kotsyurbenko O.R."/>
            <person name="Langer I."/>
            <person name="Nechitaylo T.Y."/>
            <person name="Lunsdorf H."/>
            <person name="Fernandez M."/>
            <person name="Juarez S."/>
            <person name="Ciordia S."/>
            <person name="Singer A."/>
            <person name="Kagan O."/>
            <person name="Egorova O."/>
            <person name="Petit P.A."/>
            <person name="Stogios P."/>
            <person name="Kim Y."/>
            <person name="Tchigvintsev A."/>
            <person name="Flick R."/>
            <person name="Denaro R."/>
            <person name="Genovese M."/>
            <person name="Albar J.P."/>
            <person name="Reva O.N."/>
            <person name="Martinez-Gomariz M."/>
            <person name="Tran H."/>
            <person name="Ferrer M."/>
            <person name="Savchenko A."/>
            <person name="Yakunin A.F."/>
            <person name="Yakimov M.M."/>
            <person name="Golyshina O.V."/>
            <person name="Reinhardt R."/>
            <person name="Golyshin P.N."/>
        </authorList>
    </citation>
    <scope>NUCLEOTIDE SEQUENCE [LARGE SCALE GENOMIC DNA]</scope>
</reference>
<dbReference type="AlphaFoldDB" id="R4YP56"/>
<evidence type="ECO:0000313" key="1">
    <source>
        <dbReference type="EMBL" id="CCK76832.1"/>
    </source>
</evidence>
<dbReference type="STRING" id="698738.OLEAN_C26560"/>
<dbReference type="KEGG" id="oai:OLEAN_C26560"/>
<proteinExistence type="predicted"/>
<keyword evidence="2" id="KW-1185">Reference proteome</keyword>
<dbReference type="PATRIC" id="fig|698738.3.peg.2755"/>
<protein>
    <submittedName>
        <fullName evidence="1">Uncharacterized protein</fullName>
    </submittedName>
</protein>
<sequence>MNILKASKGAQILTAEYIIPFKMRAFCDLTARKEKGEQVDSKNIKKHKNDVLKIAQLLAPSQEVFVTDVIKQHMRDFIEAIKDEEINMKSLGLTGITLVDTLEVFINVYGLTLEPKAE</sequence>